<comment type="caution">
    <text evidence="12">The sequence shown here is derived from an EMBL/GenBank/DDBJ whole genome shotgun (WGS) entry which is preliminary data.</text>
</comment>
<protein>
    <recommendedName>
        <fullName evidence="1">Parvulin-like PPIase</fullName>
    </recommendedName>
    <alternativeName>
        <fullName evidence="7">Peptidyl-prolyl cis-trans isomerase plp</fullName>
    </alternativeName>
    <alternativeName>
        <fullName evidence="8">Rotamase plp</fullName>
    </alternativeName>
</protein>
<evidence type="ECO:0000256" key="9">
    <source>
        <dbReference type="PROSITE-ProRule" id="PRU00278"/>
    </source>
</evidence>
<dbReference type="PROSITE" id="PS50198">
    <property type="entry name" value="PPIC_PPIASE_2"/>
    <property type="match status" value="1"/>
</dbReference>
<dbReference type="InterPro" id="IPR015391">
    <property type="entry name" value="SurA_N"/>
</dbReference>
<evidence type="ECO:0000256" key="7">
    <source>
        <dbReference type="ARBA" id="ARBA00030642"/>
    </source>
</evidence>
<keyword evidence="13" id="KW-1185">Reference proteome</keyword>
<evidence type="ECO:0000256" key="6">
    <source>
        <dbReference type="ARBA" id="ARBA00023235"/>
    </source>
</evidence>
<dbReference type="GO" id="GO:0003755">
    <property type="term" value="F:peptidyl-prolyl cis-trans isomerase activity"/>
    <property type="evidence" value="ECO:0007669"/>
    <property type="project" value="UniProtKB-KW"/>
</dbReference>
<dbReference type="PANTHER" id="PTHR47637">
    <property type="entry name" value="CHAPERONE SURA"/>
    <property type="match status" value="1"/>
</dbReference>
<dbReference type="RefSeq" id="WP_035537839.1">
    <property type="nucleotide sequence ID" value="NZ_ARYL01000012.1"/>
</dbReference>
<evidence type="ECO:0000256" key="2">
    <source>
        <dbReference type="ARBA" id="ARBA00022729"/>
    </source>
</evidence>
<evidence type="ECO:0000313" key="12">
    <source>
        <dbReference type="EMBL" id="KDA02637.1"/>
    </source>
</evidence>
<dbReference type="InterPro" id="IPR050280">
    <property type="entry name" value="OMP_Chaperone_SurA"/>
</dbReference>
<dbReference type="Pfam" id="PF00639">
    <property type="entry name" value="Rotamase"/>
    <property type="match status" value="1"/>
</dbReference>
<dbReference type="Gene3D" id="1.10.4030.10">
    <property type="entry name" value="Porin chaperone SurA, peptide-binding domain"/>
    <property type="match status" value="1"/>
</dbReference>
<dbReference type="EMBL" id="ARYL01000012">
    <property type="protein sequence ID" value="KDA02637.1"/>
    <property type="molecule type" value="Genomic_DNA"/>
</dbReference>
<keyword evidence="3" id="KW-0574">Periplasm</keyword>
<evidence type="ECO:0000259" key="11">
    <source>
        <dbReference type="PROSITE" id="PS50198"/>
    </source>
</evidence>
<keyword evidence="6 9" id="KW-0413">Isomerase</keyword>
<evidence type="ECO:0000313" key="13">
    <source>
        <dbReference type="Proteomes" id="UP000024942"/>
    </source>
</evidence>
<evidence type="ECO:0000256" key="8">
    <source>
        <dbReference type="ARBA" id="ARBA00031484"/>
    </source>
</evidence>
<organism evidence="12 13">
    <name type="scientific">Hyphomonas oceanitis SCH89</name>
    <dbReference type="NCBI Taxonomy" id="1280953"/>
    <lineage>
        <taxon>Bacteria</taxon>
        <taxon>Pseudomonadati</taxon>
        <taxon>Pseudomonadota</taxon>
        <taxon>Alphaproteobacteria</taxon>
        <taxon>Hyphomonadales</taxon>
        <taxon>Hyphomonadaceae</taxon>
        <taxon>Hyphomonas</taxon>
    </lineage>
</organism>
<dbReference type="Gene3D" id="3.10.50.40">
    <property type="match status" value="1"/>
</dbReference>
<dbReference type="InterPro" id="IPR000297">
    <property type="entry name" value="PPIase_PpiC"/>
</dbReference>
<dbReference type="eggNOG" id="COG0760">
    <property type="taxonomic scope" value="Bacteria"/>
</dbReference>
<evidence type="ECO:0000256" key="1">
    <source>
        <dbReference type="ARBA" id="ARBA00018370"/>
    </source>
</evidence>
<keyword evidence="5" id="KW-0143">Chaperone</keyword>
<dbReference type="PANTHER" id="PTHR47637:SF1">
    <property type="entry name" value="CHAPERONE SURA"/>
    <property type="match status" value="1"/>
</dbReference>
<sequence>MVRQLLVAASLFALSAAGVANAQDSTDSGRLALEGIAAVVNDKPISYSDVRQRARLLLLSLGGQQPSQEQIQQITGQALEQLIDESLQLEKASEFDMEIDPREIAGAVEDMARQGGTTGDQLKAQLLESGVNPASLEEQMRAEIAWNRVMSGLYGSRIRVSENQVDDQLERMRSASKKTQYRVSEIFLFAPDEETKTQALAAANTVLDQLKQGADFRVAAQRISSAPTAATGGDMGWVSTEDLAPELAAAVSGIDKPGLLEPIPVENGVYILLVANKREPSQAVTKVNLKRLFVTDGKEEDLQAAMDQIKTCDDVQSVANSKTNLRAADLDEINVDELGPEGKDLVMQVDVGQPTAIFAASGGLATMYVCARNDGAEALPSRDDLKGSLKNRELGMISERELRNLRREATIIYR</sequence>
<dbReference type="InterPro" id="IPR046357">
    <property type="entry name" value="PPIase_dom_sf"/>
</dbReference>
<keyword evidence="2 10" id="KW-0732">Signal</keyword>
<feature type="signal peptide" evidence="10">
    <location>
        <begin position="1"/>
        <end position="22"/>
    </location>
</feature>
<reference evidence="12 13" key="1">
    <citation type="journal article" date="2014" name="Antonie Van Leeuwenhoek">
        <title>Hyphomonas beringensis sp. nov. and Hyphomonas chukchiensis sp. nov., isolated from surface seawater of the Bering Sea and Chukchi Sea.</title>
        <authorList>
            <person name="Li C."/>
            <person name="Lai Q."/>
            <person name="Li G."/>
            <person name="Dong C."/>
            <person name="Wang J."/>
            <person name="Liao Y."/>
            <person name="Shao Z."/>
        </authorList>
    </citation>
    <scope>NUCLEOTIDE SEQUENCE [LARGE SCALE GENOMIC DNA]</scope>
    <source>
        <strain evidence="12 13">SCH89</strain>
    </source>
</reference>
<name>A0A059G721_9PROT</name>
<dbReference type="STRING" id="1280953.HOC_09329"/>
<evidence type="ECO:0000256" key="10">
    <source>
        <dbReference type="SAM" id="SignalP"/>
    </source>
</evidence>
<dbReference type="PATRIC" id="fig|1280953.3.peg.1883"/>
<dbReference type="OrthoDB" id="9791746at2"/>
<dbReference type="Proteomes" id="UP000024942">
    <property type="component" value="Unassembled WGS sequence"/>
</dbReference>
<dbReference type="Pfam" id="PF09312">
    <property type="entry name" value="SurA_N"/>
    <property type="match status" value="1"/>
</dbReference>
<dbReference type="InterPro" id="IPR027304">
    <property type="entry name" value="Trigger_fact/SurA_dom_sf"/>
</dbReference>
<gene>
    <name evidence="12" type="ORF">HOC_09329</name>
</gene>
<dbReference type="AlphaFoldDB" id="A0A059G721"/>
<feature type="domain" description="PpiC" evidence="11">
    <location>
        <begin position="178"/>
        <end position="276"/>
    </location>
</feature>
<proteinExistence type="predicted"/>
<feature type="chain" id="PRO_5007752528" description="Parvulin-like PPIase" evidence="10">
    <location>
        <begin position="23"/>
        <end position="414"/>
    </location>
</feature>
<dbReference type="SUPFAM" id="SSF54534">
    <property type="entry name" value="FKBP-like"/>
    <property type="match status" value="1"/>
</dbReference>
<evidence type="ECO:0000256" key="3">
    <source>
        <dbReference type="ARBA" id="ARBA00022764"/>
    </source>
</evidence>
<dbReference type="SUPFAM" id="SSF109998">
    <property type="entry name" value="Triger factor/SurA peptide-binding domain-like"/>
    <property type="match status" value="1"/>
</dbReference>
<accession>A0A059G721</accession>
<keyword evidence="4 9" id="KW-0697">Rotamase</keyword>
<evidence type="ECO:0000256" key="4">
    <source>
        <dbReference type="ARBA" id="ARBA00023110"/>
    </source>
</evidence>
<evidence type="ECO:0000256" key="5">
    <source>
        <dbReference type="ARBA" id="ARBA00023186"/>
    </source>
</evidence>